<feature type="region of interest" description="Disordered" evidence="2">
    <location>
        <begin position="474"/>
        <end position="495"/>
    </location>
</feature>
<evidence type="ECO:0000259" key="3">
    <source>
        <dbReference type="PROSITE" id="PS50103"/>
    </source>
</evidence>
<feature type="region of interest" description="Disordered" evidence="2">
    <location>
        <begin position="379"/>
        <end position="439"/>
    </location>
</feature>
<organism evidence="4 5">
    <name type="scientific">Triangularia verruculosa</name>
    <dbReference type="NCBI Taxonomy" id="2587418"/>
    <lineage>
        <taxon>Eukaryota</taxon>
        <taxon>Fungi</taxon>
        <taxon>Dikarya</taxon>
        <taxon>Ascomycota</taxon>
        <taxon>Pezizomycotina</taxon>
        <taxon>Sordariomycetes</taxon>
        <taxon>Sordariomycetidae</taxon>
        <taxon>Sordariales</taxon>
        <taxon>Podosporaceae</taxon>
        <taxon>Triangularia</taxon>
    </lineage>
</organism>
<evidence type="ECO:0000313" key="4">
    <source>
        <dbReference type="EMBL" id="KAK4194647.1"/>
    </source>
</evidence>
<sequence>MAPRPFFYIVRPDYQRKTKSGQTQIVRGANVPLIAVDELPDWIEIYGVPRGLPSEQTIGLQGLGLMSKNSEPYLVQLDRRVFAAGREPCQGDDLKGHTVAVAASTPPLSPTGQQATVQQQVPVTNTVSVADPVQQPPRSMPAAVHQTQTGQATQSVRTPPGQTSPAQTSLGQSIRSVQASPGPASQLAQTPPRQPPQPVQTSAPVQASVAQAAPPTPTAPAGLLTSRHAPKPPKSTPAQSSAPAPVVTQSPATPYPPPPPPGTPSSATPAATSQHGASAQQPPAINTTAPNLQALTTHQITTPTVITTPAMTAAAAAPLPPSATATATPTPDTREPCIHYLKWGKCKFKPQCKHSHDITPAALAFAGLNPSSFPDWMKRKLSSSSSSPHHHHHHSSPHHNHHRHLPSSCSSSSSSPSSDSESRSSLPFNKRRNNKRGKRRLQEMQLQLENLALKEKERELKVLLLRERQLMGVSGNGNGNGNGRRARLPKRGSTPLDRERKKLRGLNKVDKEEGKGLLEVVIEGGDKTKKEEDKKERVVVGRLVDI</sequence>
<proteinExistence type="predicted"/>
<feature type="domain" description="C3H1-type" evidence="3">
    <location>
        <begin position="331"/>
        <end position="359"/>
    </location>
</feature>
<evidence type="ECO:0000256" key="1">
    <source>
        <dbReference type="PROSITE-ProRule" id="PRU00723"/>
    </source>
</evidence>
<feature type="compositionally biased region" description="Basic residues" evidence="2">
    <location>
        <begin position="429"/>
        <end position="439"/>
    </location>
</feature>
<keyword evidence="5" id="KW-1185">Reference proteome</keyword>
<comment type="caution">
    <text evidence="4">The sequence shown here is derived from an EMBL/GenBank/DDBJ whole genome shotgun (WGS) entry which is preliminary data.</text>
</comment>
<dbReference type="Proteomes" id="UP001303160">
    <property type="component" value="Unassembled WGS sequence"/>
</dbReference>
<gene>
    <name evidence="4" type="ORF">QBC40DRAFT_290398</name>
</gene>
<accession>A0AAN7AQD8</accession>
<keyword evidence="1" id="KW-0862">Zinc</keyword>
<evidence type="ECO:0000256" key="2">
    <source>
        <dbReference type="SAM" id="MobiDB-lite"/>
    </source>
</evidence>
<keyword evidence="1" id="KW-0479">Metal-binding</keyword>
<feature type="compositionally biased region" description="Polar residues" evidence="2">
    <location>
        <begin position="145"/>
        <end position="179"/>
    </location>
</feature>
<dbReference type="PROSITE" id="PS50103">
    <property type="entry name" value="ZF_C3H1"/>
    <property type="match status" value="1"/>
</dbReference>
<feature type="compositionally biased region" description="Pro residues" evidence="2">
    <location>
        <begin position="253"/>
        <end position="263"/>
    </location>
</feature>
<dbReference type="Gene3D" id="2.30.30.1190">
    <property type="match status" value="1"/>
</dbReference>
<feature type="compositionally biased region" description="Basic residues" evidence="2">
    <location>
        <begin position="388"/>
        <end position="405"/>
    </location>
</feature>
<feature type="compositionally biased region" description="Low complexity" evidence="2">
    <location>
        <begin position="199"/>
        <end position="213"/>
    </location>
</feature>
<dbReference type="GO" id="GO:0008270">
    <property type="term" value="F:zinc ion binding"/>
    <property type="evidence" value="ECO:0007669"/>
    <property type="project" value="UniProtKB-KW"/>
</dbReference>
<name>A0AAN7AQD8_9PEZI</name>
<dbReference type="InterPro" id="IPR000571">
    <property type="entry name" value="Znf_CCCH"/>
</dbReference>
<keyword evidence="1" id="KW-0863">Zinc-finger</keyword>
<reference evidence="4" key="1">
    <citation type="journal article" date="2023" name="Mol. Phylogenet. Evol.">
        <title>Genome-scale phylogeny and comparative genomics of the fungal order Sordariales.</title>
        <authorList>
            <person name="Hensen N."/>
            <person name="Bonometti L."/>
            <person name="Westerberg I."/>
            <person name="Brannstrom I.O."/>
            <person name="Guillou S."/>
            <person name="Cros-Aarteil S."/>
            <person name="Calhoun S."/>
            <person name="Haridas S."/>
            <person name="Kuo A."/>
            <person name="Mondo S."/>
            <person name="Pangilinan J."/>
            <person name="Riley R."/>
            <person name="LaButti K."/>
            <person name="Andreopoulos B."/>
            <person name="Lipzen A."/>
            <person name="Chen C."/>
            <person name="Yan M."/>
            <person name="Daum C."/>
            <person name="Ng V."/>
            <person name="Clum A."/>
            <person name="Steindorff A."/>
            <person name="Ohm R.A."/>
            <person name="Martin F."/>
            <person name="Silar P."/>
            <person name="Natvig D.O."/>
            <person name="Lalanne C."/>
            <person name="Gautier V."/>
            <person name="Ament-Velasquez S.L."/>
            <person name="Kruys A."/>
            <person name="Hutchinson M.I."/>
            <person name="Powell A.J."/>
            <person name="Barry K."/>
            <person name="Miller A.N."/>
            <person name="Grigoriev I.V."/>
            <person name="Debuchy R."/>
            <person name="Gladieux P."/>
            <person name="Hiltunen Thoren M."/>
            <person name="Johannesson H."/>
        </authorList>
    </citation>
    <scope>NUCLEOTIDE SEQUENCE</scope>
    <source>
        <strain evidence="4">CBS 315.58</strain>
    </source>
</reference>
<feature type="region of interest" description="Disordered" evidence="2">
    <location>
        <begin position="130"/>
        <end position="285"/>
    </location>
</feature>
<evidence type="ECO:0000313" key="5">
    <source>
        <dbReference type="Proteomes" id="UP001303160"/>
    </source>
</evidence>
<protein>
    <recommendedName>
        <fullName evidence="3">C3H1-type domain-containing protein</fullName>
    </recommendedName>
</protein>
<feature type="zinc finger region" description="C3H1-type" evidence="1">
    <location>
        <begin position="331"/>
        <end position="359"/>
    </location>
</feature>
<feature type="compositionally biased region" description="Low complexity" evidence="2">
    <location>
        <begin position="264"/>
        <end position="273"/>
    </location>
</feature>
<dbReference type="EMBL" id="MU864048">
    <property type="protein sequence ID" value="KAK4194647.1"/>
    <property type="molecule type" value="Genomic_DNA"/>
</dbReference>
<dbReference type="AlphaFoldDB" id="A0AAN7AQD8"/>
<feature type="compositionally biased region" description="Polar residues" evidence="2">
    <location>
        <begin position="274"/>
        <end position="285"/>
    </location>
</feature>
<feature type="compositionally biased region" description="Low complexity" evidence="2">
    <location>
        <begin position="406"/>
        <end position="425"/>
    </location>
</feature>
<reference evidence="4" key="2">
    <citation type="submission" date="2023-05" db="EMBL/GenBank/DDBJ databases">
        <authorList>
            <consortium name="Lawrence Berkeley National Laboratory"/>
            <person name="Steindorff A."/>
            <person name="Hensen N."/>
            <person name="Bonometti L."/>
            <person name="Westerberg I."/>
            <person name="Brannstrom I.O."/>
            <person name="Guillou S."/>
            <person name="Cros-Aarteil S."/>
            <person name="Calhoun S."/>
            <person name="Haridas S."/>
            <person name="Kuo A."/>
            <person name="Mondo S."/>
            <person name="Pangilinan J."/>
            <person name="Riley R."/>
            <person name="Labutti K."/>
            <person name="Andreopoulos B."/>
            <person name="Lipzen A."/>
            <person name="Chen C."/>
            <person name="Yanf M."/>
            <person name="Daum C."/>
            <person name="Ng V."/>
            <person name="Clum A."/>
            <person name="Ohm R."/>
            <person name="Martin F."/>
            <person name="Silar P."/>
            <person name="Natvig D."/>
            <person name="Lalanne C."/>
            <person name="Gautier V."/>
            <person name="Ament-Velasquez S.L."/>
            <person name="Kruys A."/>
            <person name="Hutchinson M.I."/>
            <person name="Powell A.J."/>
            <person name="Barry K."/>
            <person name="Miller A.N."/>
            <person name="Grigoriev I.V."/>
            <person name="Debuchy R."/>
            <person name="Gladieux P."/>
            <person name="Thoren M.H."/>
            <person name="Johannesson H."/>
        </authorList>
    </citation>
    <scope>NUCLEOTIDE SEQUENCE</scope>
    <source>
        <strain evidence="4">CBS 315.58</strain>
    </source>
</reference>